<feature type="region of interest" description="Disordered" evidence="3">
    <location>
        <begin position="1620"/>
        <end position="1645"/>
    </location>
</feature>
<dbReference type="SMART" id="SM00326">
    <property type="entry name" value="SH3"/>
    <property type="match status" value="1"/>
</dbReference>
<feature type="compositionally biased region" description="Acidic residues" evidence="3">
    <location>
        <begin position="310"/>
        <end position="322"/>
    </location>
</feature>
<feature type="compositionally biased region" description="Low complexity" evidence="3">
    <location>
        <begin position="862"/>
        <end position="877"/>
    </location>
</feature>
<feature type="compositionally biased region" description="Basic and acidic residues" evidence="3">
    <location>
        <begin position="1089"/>
        <end position="1105"/>
    </location>
</feature>
<feature type="compositionally biased region" description="Low complexity" evidence="3">
    <location>
        <begin position="1501"/>
        <end position="1510"/>
    </location>
</feature>
<feature type="compositionally biased region" description="Polar residues" evidence="3">
    <location>
        <begin position="104"/>
        <end position="127"/>
    </location>
</feature>
<gene>
    <name evidence="5" type="ORF">L201_007954</name>
</gene>
<feature type="region of interest" description="Disordered" evidence="3">
    <location>
        <begin position="88"/>
        <end position="149"/>
    </location>
</feature>
<feature type="region of interest" description="Disordered" evidence="3">
    <location>
        <begin position="675"/>
        <end position="698"/>
    </location>
</feature>
<evidence type="ECO:0000256" key="2">
    <source>
        <dbReference type="PROSITE-ProRule" id="PRU00192"/>
    </source>
</evidence>
<dbReference type="RefSeq" id="XP_066079752.1">
    <property type="nucleotide sequence ID" value="XM_066223655.1"/>
</dbReference>
<feature type="domain" description="SH3" evidence="4">
    <location>
        <begin position="151"/>
        <end position="212"/>
    </location>
</feature>
<feature type="compositionally biased region" description="Polar residues" evidence="3">
    <location>
        <begin position="1383"/>
        <end position="1424"/>
    </location>
</feature>
<proteinExistence type="predicted"/>
<dbReference type="SUPFAM" id="SSF50044">
    <property type="entry name" value="SH3-domain"/>
    <property type="match status" value="1"/>
</dbReference>
<feature type="compositionally biased region" description="Polar residues" evidence="3">
    <location>
        <begin position="1142"/>
        <end position="1157"/>
    </location>
</feature>
<keyword evidence="1 2" id="KW-0728">SH3 domain</keyword>
<name>A0AAX4K813_9TREE</name>
<feature type="compositionally biased region" description="Acidic residues" evidence="3">
    <location>
        <begin position="63"/>
        <end position="73"/>
    </location>
</feature>
<dbReference type="GeneID" id="91098622"/>
<feature type="compositionally biased region" description="Low complexity" evidence="3">
    <location>
        <begin position="9"/>
        <end position="45"/>
    </location>
</feature>
<dbReference type="GO" id="GO:0051286">
    <property type="term" value="C:cell tip"/>
    <property type="evidence" value="ECO:0007669"/>
    <property type="project" value="TreeGrafter"/>
</dbReference>
<feature type="region of interest" description="Disordered" evidence="3">
    <location>
        <begin position="1129"/>
        <end position="1163"/>
    </location>
</feature>
<evidence type="ECO:0000313" key="6">
    <source>
        <dbReference type="Proteomes" id="UP001355207"/>
    </source>
</evidence>
<feature type="compositionally biased region" description="Polar residues" evidence="3">
    <location>
        <begin position="380"/>
        <end position="400"/>
    </location>
</feature>
<dbReference type="PANTHER" id="PTHR47775">
    <property type="entry name" value="BUD SITE SELECTION PROTEIN 14"/>
    <property type="match status" value="1"/>
</dbReference>
<feature type="compositionally biased region" description="Low complexity" evidence="3">
    <location>
        <begin position="675"/>
        <end position="689"/>
    </location>
</feature>
<dbReference type="InterPro" id="IPR036028">
    <property type="entry name" value="SH3-like_dom_sf"/>
</dbReference>
<feature type="compositionally biased region" description="Acidic residues" evidence="3">
    <location>
        <begin position="130"/>
        <end position="149"/>
    </location>
</feature>
<feature type="compositionally biased region" description="Low complexity" evidence="3">
    <location>
        <begin position="88"/>
        <end position="103"/>
    </location>
</feature>
<organism evidence="5 6">
    <name type="scientific">Kwoniella dendrophila CBS 6074</name>
    <dbReference type="NCBI Taxonomy" id="1295534"/>
    <lineage>
        <taxon>Eukaryota</taxon>
        <taxon>Fungi</taxon>
        <taxon>Dikarya</taxon>
        <taxon>Basidiomycota</taxon>
        <taxon>Agaricomycotina</taxon>
        <taxon>Tremellomycetes</taxon>
        <taxon>Tremellales</taxon>
        <taxon>Cryptococcaceae</taxon>
        <taxon>Kwoniella</taxon>
    </lineage>
</organism>
<feature type="compositionally biased region" description="Low complexity" evidence="3">
    <location>
        <begin position="481"/>
        <end position="505"/>
    </location>
</feature>
<dbReference type="Proteomes" id="UP001355207">
    <property type="component" value="Chromosome 11"/>
</dbReference>
<dbReference type="CDD" id="cd17043">
    <property type="entry name" value="RA"/>
    <property type="match status" value="1"/>
</dbReference>
<dbReference type="Gene3D" id="2.30.30.40">
    <property type="entry name" value="SH3 Domains"/>
    <property type="match status" value="1"/>
</dbReference>
<feature type="region of interest" description="Disordered" evidence="3">
    <location>
        <begin position="1498"/>
        <end position="1563"/>
    </location>
</feature>
<sequence>MAAVASQPHQYHQQQHQQQQHQAYYGQQQQQQQHQQQIYGAQSQSVMEDVSDDDHDMNGHEHEDDEEDDDESIEGDILDPAHAHFYHQQQQQALYYQQHQQQHGSQTDLTNPSTVSKQQMNNAQHSSGLEGDEEVYSDEESDTDSMPDENIDFSLTYALHTFLATVEGQASVVKGDSLVLLDDANSYWWLVRVLKTEDVGYIPAENIETPYERLARLNKHRNVDLAAATLLEKQAGTVQGREKLKDVIAGKAKGLRREFSGEVNADTAGGGRRVVFAPPTYVDHPGVTWSSDEEDENDQDINGRHSGLDDHDDEESDIEVDQVENQSSIQDPQIGDVRHEAEVQRVDRSLDSEMEPDDGVEWADNATIEEQRRVIDQKQRQQQNQPTSTGSAVKPKSNNPFAPKADSHSTAMAASASNTSLASSSAGSAIMDPAQAGNETRRLTATPAVAASEPAHASGPLLPSVMQAQQQQQQNGTARNVSGQSAQSVQSVSSVVSTNSSQRSVTPTSPEELAKKGKANKMKKSSKEDLQDGEKKKRGMLGGLFHRKGKDKNGKGITGNDARSSEESMVSGNPEGPYGGQQRWSEERAAPPSSLSQQQQPQQYIQQPQQDQQQSAGISSHSLRLQQQDQARMQSYTSKYLNKSPSTELHSPTTAEAAAAVAQSAAAMRLTASMGNNLTNSNNTASGNANKGGRPSSIILSPNPAGPPLLNVIRIFAGDHIKSESSFKTALINETTSSSDLIKQAMQRFHLTISSSSSSTMDDGYFITIRDVNGEEYELTSDEKPLVAFQEAVERWANDSDEDLTSRIGAITPTVKRSSVSSLSSVISLSNHPAIKKLGMNDFSDDSAVKIYLNRRRPGSVQINNTKQQQQQQQNQNGMPEPASEFSSYSTQLSTVQEQDSNSSPENTSAEWTNVKTPTSDHVDGDVTPPAGGQPQQRFNNSLTISTNGQSSPERFSSPSARFTIQLQIHQNDLPDNSVFDPSSDSIIPKALLKDRQQQSLNDDEPRTRYFILPRNVNVIETIEQGLDRFGIQEGVVDGGDDVEDKIGKRRSVTRVRYNLAVIMNGEERLLSTSSRILEAYDQSPNLRPVERTTPAERRRSRDLQHNMGSPNDILPTDPVFVLRKVHTNHQHRGLSNAKVDSATNSTPRQSITPTSKNDTRSPAEIIAAQRAASRANQKALLSAQTNQSQGVDIVLPDQKGTFRSSKLIDENDGEEIIRYSYIDDNGETYDISELLEEEWNNDDNNLNNMNSNTLNVNIHKPALNRLGTDQSAYITAPSTPDEGLEKDHELSIIQQNQNDQRQRQRQRSNSSLSQTQDILKDVVVENKQDKNKQFELKEKLNRVIDKVKSGSVKSSTSSEEVVNANSQKQMNNNNNHHNINQRGSETPSPNKQSNSSGRLTPQHQQTLSSLSENSKLPDLNSTPKAKPSSSSSSSLNFNSNTYDSSSSTPRSNSRTSNHHNNSNNNQYNSTAQSINNKMIYSRHRQQPSIASIMSDLEGNSSSLSASAASQQRRISNNDEDDDDNNTTNTNTTENEGEEEDRSSTPITATSSTHPTPPSLYNYNGSSIFQRAVSGSVSPTFSRNGNSNGPIRYKDDFGIKEMMAIIEIRSKEYLIPSTSSIKRKNSDKSTSSSSNSLSNDELNSNLSTKDKESIKELDKSFLTGEFINWENENIHPEIKNCFNKQFKDLNKFENDLDQLLSEVSKFI</sequence>
<feature type="compositionally biased region" description="Polar residues" evidence="3">
    <location>
        <begin position="616"/>
        <end position="631"/>
    </location>
</feature>
<dbReference type="InterPro" id="IPR053039">
    <property type="entry name" value="Polarity_Bud-Selection_Reg"/>
</dbReference>
<feature type="region of interest" description="Disordered" evidence="3">
    <location>
        <begin position="375"/>
        <end position="416"/>
    </location>
</feature>
<feature type="region of interest" description="Disordered" evidence="3">
    <location>
        <begin position="1082"/>
        <end position="1116"/>
    </location>
</feature>
<dbReference type="GO" id="GO:0030950">
    <property type="term" value="P:establishment or maintenance of actin cytoskeleton polarity"/>
    <property type="evidence" value="ECO:0007669"/>
    <property type="project" value="TreeGrafter"/>
</dbReference>
<dbReference type="PROSITE" id="PS50002">
    <property type="entry name" value="SH3"/>
    <property type="match status" value="1"/>
</dbReference>
<accession>A0AAX4K813</accession>
<feature type="compositionally biased region" description="Low complexity" evidence="3">
    <location>
        <begin position="1544"/>
        <end position="1554"/>
    </location>
</feature>
<feature type="compositionally biased region" description="Polar residues" evidence="3">
    <location>
        <begin position="934"/>
        <end position="957"/>
    </location>
</feature>
<dbReference type="Gene3D" id="3.10.20.90">
    <property type="entry name" value="Phosphatidylinositol 3-kinase Catalytic Subunit, Chain A, domain 1"/>
    <property type="match status" value="1"/>
</dbReference>
<feature type="compositionally biased region" description="Basic and acidic residues" evidence="3">
    <location>
        <begin position="525"/>
        <end position="535"/>
    </location>
</feature>
<evidence type="ECO:0000259" key="4">
    <source>
        <dbReference type="PROSITE" id="PS50002"/>
    </source>
</evidence>
<feature type="compositionally biased region" description="Low complexity" evidence="3">
    <location>
        <begin position="1429"/>
        <end position="1470"/>
    </location>
</feature>
<dbReference type="GO" id="GO:0015630">
    <property type="term" value="C:microtubule cytoskeleton"/>
    <property type="evidence" value="ECO:0007669"/>
    <property type="project" value="TreeGrafter"/>
</dbReference>
<feature type="compositionally biased region" description="Low complexity" evidence="3">
    <location>
        <begin position="591"/>
        <end position="615"/>
    </location>
</feature>
<feature type="compositionally biased region" description="Low complexity" evidence="3">
    <location>
        <begin position="1350"/>
        <end position="1382"/>
    </location>
</feature>
<evidence type="ECO:0000256" key="1">
    <source>
        <dbReference type="ARBA" id="ARBA00022443"/>
    </source>
</evidence>
<feature type="compositionally biased region" description="Polar residues" evidence="3">
    <location>
        <begin position="885"/>
        <end position="918"/>
    </location>
</feature>
<evidence type="ECO:0000313" key="5">
    <source>
        <dbReference type="EMBL" id="WWC92990.1"/>
    </source>
</evidence>
<dbReference type="EMBL" id="CP144108">
    <property type="protein sequence ID" value="WWC92990.1"/>
    <property type="molecule type" value="Genomic_DNA"/>
</dbReference>
<feature type="compositionally biased region" description="Low complexity" evidence="3">
    <location>
        <begin position="1628"/>
        <end position="1645"/>
    </location>
</feature>
<dbReference type="FunFam" id="2.30.30.40:FF:000035">
    <property type="entry name" value="SH3 domain containing protein"/>
    <property type="match status" value="1"/>
</dbReference>
<dbReference type="GO" id="GO:0008104">
    <property type="term" value="P:intracellular protein localization"/>
    <property type="evidence" value="ECO:0007669"/>
    <property type="project" value="TreeGrafter"/>
</dbReference>
<evidence type="ECO:0000256" key="3">
    <source>
        <dbReference type="SAM" id="MobiDB-lite"/>
    </source>
</evidence>
<dbReference type="InterPro" id="IPR001452">
    <property type="entry name" value="SH3_domain"/>
</dbReference>
<reference evidence="5 6" key="1">
    <citation type="submission" date="2024-01" db="EMBL/GenBank/DDBJ databases">
        <title>Comparative genomics of Cryptococcus and Kwoniella reveals pathogenesis evolution and contrasting modes of karyotype evolution via chromosome fusion or intercentromeric recombination.</title>
        <authorList>
            <person name="Coelho M.A."/>
            <person name="David-Palma M."/>
            <person name="Shea T."/>
            <person name="Bowers K."/>
            <person name="McGinley-Smith S."/>
            <person name="Mohammad A.W."/>
            <person name="Gnirke A."/>
            <person name="Yurkov A.M."/>
            <person name="Nowrousian M."/>
            <person name="Sun S."/>
            <person name="Cuomo C.A."/>
            <person name="Heitman J."/>
        </authorList>
    </citation>
    <scope>NUCLEOTIDE SEQUENCE [LARGE SCALE GENOMIC DNA]</scope>
    <source>
        <strain evidence="5 6">CBS 6074</strain>
    </source>
</reference>
<feature type="region of interest" description="Disordered" evidence="3">
    <location>
        <begin position="1296"/>
        <end position="1315"/>
    </location>
</feature>
<feature type="region of interest" description="Disordered" evidence="3">
    <location>
        <begin position="465"/>
        <end position="631"/>
    </location>
</feature>
<feature type="region of interest" description="Disordered" evidence="3">
    <location>
        <begin position="1"/>
        <end position="73"/>
    </location>
</feature>
<feature type="region of interest" description="Disordered" evidence="3">
    <location>
        <begin position="263"/>
        <end position="340"/>
    </location>
</feature>
<dbReference type="PANTHER" id="PTHR47775:SF1">
    <property type="entry name" value="BUD SITE SELECTION PROTEIN 14"/>
    <property type="match status" value="1"/>
</dbReference>
<keyword evidence="6" id="KW-1185">Reference proteome</keyword>
<protein>
    <recommendedName>
        <fullName evidence="4">SH3 domain-containing protein</fullName>
    </recommendedName>
</protein>
<feature type="region of interest" description="Disordered" evidence="3">
    <location>
        <begin position="857"/>
        <end position="957"/>
    </location>
</feature>
<feature type="region of interest" description="Disordered" evidence="3">
    <location>
        <begin position="1349"/>
        <end position="1470"/>
    </location>
</feature>